<evidence type="ECO:0000313" key="8">
    <source>
        <dbReference type="EMBL" id="MFK2879242.1"/>
    </source>
</evidence>
<proteinExistence type="predicted"/>
<evidence type="ECO:0000256" key="3">
    <source>
        <dbReference type="ARBA" id="ARBA00022692"/>
    </source>
</evidence>
<organism evidence="8 9">
    <name type="scientific">Rhodanobacter hydrolyticus</name>
    <dbReference type="NCBI Taxonomy" id="2250595"/>
    <lineage>
        <taxon>Bacteria</taxon>
        <taxon>Pseudomonadati</taxon>
        <taxon>Pseudomonadota</taxon>
        <taxon>Gammaproteobacteria</taxon>
        <taxon>Lysobacterales</taxon>
        <taxon>Rhodanobacteraceae</taxon>
        <taxon>Rhodanobacter</taxon>
    </lineage>
</organism>
<evidence type="ECO:0000313" key="9">
    <source>
        <dbReference type="Proteomes" id="UP001620339"/>
    </source>
</evidence>
<dbReference type="Gene3D" id="1.20.1720.10">
    <property type="entry name" value="Multidrug resistance protein D"/>
    <property type="match status" value="1"/>
</dbReference>
<feature type="transmembrane region" description="Helical" evidence="6">
    <location>
        <begin position="199"/>
        <end position="219"/>
    </location>
</feature>
<dbReference type="PANTHER" id="PTHR42718">
    <property type="entry name" value="MAJOR FACILITATOR SUPERFAMILY MULTIDRUG TRANSPORTER MFSC"/>
    <property type="match status" value="1"/>
</dbReference>
<dbReference type="PROSITE" id="PS50850">
    <property type="entry name" value="MFS"/>
    <property type="match status" value="1"/>
</dbReference>
<evidence type="ECO:0000256" key="6">
    <source>
        <dbReference type="SAM" id="Phobius"/>
    </source>
</evidence>
<feature type="transmembrane region" description="Helical" evidence="6">
    <location>
        <begin position="305"/>
        <end position="322"/>
    </location>
</feature>
<dbReference type="SUPFAM" id="SSF103473">
    <property type="entry name" value="MFS general substrate transporter"/>
    <property type="match status" value="1"/>
</dbReference>
<feature type="transmembrane region" description="Helical" evidence="6">
    <location>
        <begin position="427"/>
        <end position="451"/>
    </location>
</feature>
<evidence type="ECO:0000256" key="1">
    <source>
        <dbReference type="ARBA" id="ARBA00004141"/>
    </source>
</evidence>
<comment type="subcellular location">
    <subcellularLocation>
        <location evidence="1">Membrane</location>
        <topology evidence="1">Multi-pass membrane protein</topology>
    </subcellularLocation>
</comment>
<keyword evidence="5 6" id="KW-0472">Membrane</keyword>
<feature type="transmembrane region" description="Helical" evidence="6">
    <location>
        <begin position="225"/>
        <end position="245"/>
    </location>
</feature>
<protein>
    <submittedName>
        <fullName evidence="8">MFS transporter</fullName>
    </submittedName>
</protein>
<dbReference type="Gene3D" id="1.20.1250.20">
    <property type="entry name" value="MFS general substrate transporter like domains"/>
    <property type="match status" value="1"/>
</dbReference>
<dbReference type="Pfam" id="PF07690">
    <property type="entry name" value="MFS_1"/>
    <property type="match status" value="1"/>
</dbReference>
<evidence type="ECO:0000256" key="4">
    <source>
        <dbReference type="ARBA" id="ARBA00022989"/>
    </source>
</evidence>
<dbReference type="InterPro" id="IPR020846">
    <property type="entry name" value="MFS_dom"/>
</dbReference>
<dbReference type="PANTHER" id="PTHR42718:SF9">
    <property type="entry name" value="MAJOR FACILITATOR SUPERFAMILY MULTIDRUG TRANSPORTER MFSC"/>
    <property type="match status" value="1"/>
</dbReference>
<dbReference type="InterPro" id="IPR011701">
    <property type="entry name" value="MFS"/>
</dbReference>
<keyword evidence="9" id="KW-1185">Reference proteome</keyword>
<sequence>MPTHRSSQGRGCLLLTLCLGVLLAQIDTSVVNLALHPIATALSLGVAPLQWIVDGYNLTYALFLLTGGLLGDLFGRRRIFTAGVAIFCAGCLTCGVANDAAVLILGRVVAGLGAAFLLPASLAILRVEWTDPAERGRALGIWAGCNGLAFAIGPTLGGLLIQGFGWRSVFLIVLPVGALACVLARLSVPESADPQGRRFDLAGQIFGAVALGGLALTAIEGRETPGLLAVTLPVTALAIALFVAVERRHGDAALVPISLFRIADFTGAIGATAAMTFGMYGLLFLLPLCWQTAGANASPLDPVQAGLGLLPMAAIFVMVSRCSGALTERFGTRATIAAGTGIIGLGLLVVALTEGGRPMGLAQAGLVLTGLGMGANTGPLMGVAVASVSAARSGTASALINVARMVGATLGVAGLGTLYALCGNGAHALSVALVTGGLVQLGGALLAWLTIGRTSHMDARGHAPSSERAP</sequence>
<gene>
    <name evidence="8" type="ORF">ISP25_19395</name>
</gene>
<feature type="domain" description="Major facilitator superfamily (MFS) profile" evidence="7">
    <location>
        <begin position="13"/>
        <end position="455"/>
    </location>
</feature>
<keyword evidence="4 6" id="KW-1133">Transmembrane helix</keyword>
<feature type="transmembrane region" description="Helical" evidence="6">
    <location>
        <begin position="334"/>
        <end position="352"/>
    </location>
</feature>
<keyword evidence="2" id="KW-0813">Transport</keyword>
<feature type="transmembrane region" description="Helical" evidence="6">
    <location>
        <begin position="168"/>
        <end position="187"/>
    </location>
</feature>
<name>A0ABW8JB06_9GAMM</name>
<feature type="transmembrane region" description="Helical" evidence="6">
    <location>
        <begin position="398"/>
        <end position="421"/>
    </location>
</feature>
<feature type="transmembrane region" description="Helical" evidence="6">
    <location>
        <begin position="265"/>
        <end position="285"/>
    </location>
</feature>
<feature type="transmembrane region" description="Helical" evidence="6">
    <location>
        <begin position="104"/>
        <end position="127"/>
    </location>
</feature>
<reference evidence="8 9" key="1">
    <citation type="submission" date="2020-10" db="EMBL/GenBank/DDBJ databases">
        <title>Phylogeny of dyella-like bacteria.</title>
        <authorList>
            <person name="Fu J."/>
        </authorList>
    </citation>
    <scope>NUCLEOTIDE SEQUENCE [LARGE SCALE GENOMIC DNA]</scope>
    <source>
        <strain evidence="8 9">KACC 19113</strain>
    </source>
</reference>
<feature type="transmembrane region" description="Helical" evidence="6">
    <location>
        <begin position="79"/>
        <end position="98"/>
    </location>
</feature>
<feature type="transmembrane region" description="Helical" evidence="6">
    <location>
        <begin position="57"/>
        <end position="74"/>
    </location>
</feature>
<feature type="transmembrane region" description="Helical" evidence="6">
    <location>
        <begin position="364"/>
        <end position="386"/>
    </location>
</feature>
<dbReference type="Proteomes" id="UP001620339">
    <property type="component" value="Unassembled WGS sequence"/>
</dbReference>
<evidence type="ECO:0000259" key="7">
    <source>
        <dbReference type="PROSITE" id="PS50850"/>
    </source>
</evidence>
<dbReference type="InterPro" id="IPR036259">
    <property type="entry name" value="MFS_trans_sf"/>
</dbReference>
<evidence type="ECO:0000256" key="2">
    <source>
        <dbReference type="ARBA" id="ARBA00022448"/>
    </source>
</evidence>
<accession>A0ABW8JB06</accession>
<evidence type="ECO:0000256" key="5">
    <source>
        <dbReference type="ARBA" id="ARBA00023136"/>
    </source>
</evidence>
<feature type="transmembrane region" description="Helical" evidence="6">
    <location>
        <begin position="139"/>
        <end position="162"/>
    </location>
</feature>
<comment type="caution">
    <text evidence="8">The sequence shown here is derived from an EMBL/GenBank/DDBJ whole genome shotgun (WGS) entry which is preliminary data.</text>
</comment>
<keyword evidence="3 6" id="KW-0812">Transmembrane</keyword>
<dbReference type="CDD" id="cd17321">
    <property type="entry name" value="MFS_MMR_MDR_like"/>
    <property type="match status" value="1"/>
</dbReference>
<dbReference type="EMBL" id="JADIKK010000008">
    <property type="protein sequence ID" value="MFK2879242.1"/>
    <property type="molecule type" value="Genomic_DNA"/>
</dbReference>